<sequence>MTRAYNDMSRPQAMTLGAGGREPSAVSKRRRPSLLPHLTKYFMLIRQYLFSLRVIFSHNESFSHNINYNFRKHPLVKLKVAVNLVLRTRKYLRVKALLVSVLVQVFLVAKCLQVRRDKWHGWALLLLLFTYCCKHFKAKRDDDLHIGGIFPMEGEGGWQGGQACMPAVELALADVNARSDLLSGFK</sequence>
<dbReference type="InterPro" id="IPR028082">
    <property type="entry name" value="Peripla_BP_I"/>
</dbReference>
<feature type="transmembrane region" description="Helical" evidence="2">
    <location>
        <begin position="119"/>
        <end position="136"/>
    </location>
</feature>
<keyword evidence="2" id="KW-0812">Transmembrane</keyword>
<gene>
    <name evidence="3" type="ORF">LSINAPIS_LOCUS4372</name>
</gene>
<evidence type="ECO:0000256" key="2">
    <source>
        <dbReference type="SAM" id="Phobius"/>
    </source>
</evidence>
<name>A0A5E4Q0R4_9NEOP</name>
<evidence type="ECO:0000313" key="4">
    <source>
        <dbReference type="Proteomes" id="UP000324832"/>
    </source>
</evidence>
<evidence type="ECO:0000256" key="1">
    <source>
        <dbReference type="SAM" id="MobiDB-lite"/>
    </source>
</evidence>
<feature type="region of interest" description="Disordered" evidence="1">
    <location>
        <begin position="1"/>
        <end position="28"/>
    </location>
</feature>
<organism evidence="3 4">
    <name type="scientific">Leptidea sinapis</name>
    <dbReference type="NCBI Taxonomy" id="189913"/>
    <lineage>
        <taxon>Eukaryota</taxon>
        <taxon>Metazoa</taxon>
        <taxon>Ecdysozoa</taxon>
        <taxon>Arthropoda</taxon>
        <taxon>Hexapoda</taxon>
        <taxon>Insecta</taxon>
        <taxon>Pterygota</taxon>
        <taxon>Neoptera</taxon>
        <taxon>Endopterygota</taxon>
        <taxon>Lepidoptera</taxon>
        <taxon>Glossata</taxon>
        <taxon>Ditrysia</taxon>
        <taxon>Papilionoidea</taxon>
        <taxon>Pieridae</taxon>
        <taxon>Dismorphiinae</taxon>
        <taxon>Leptidea</taxon>
    </lineage>
</organism>
<dbReference type="SUPFAM" id="SSF53822">
    <property type="entry name" value="Periplasmic binding protein-like I"/>
    <property type="match status" value="1"/>
</dbReference>
<protein>
    <recommendedName>
        <fullName evidence="5">Receptor ligand binding region domain-containing protein</fullName>
    </recommendedName>
</protein>
<dbReference type="EMBL" id="FZQP02001115">
    <property type="protein sequence ID" value="VVC91800.1"/>
    <property type="molecule type" value="Genomic_DNA"/>
</dbReference>
<dbReference type="Gene3D" id="3.40.50.2300">
    <property type="match status" value="1"/>
</dbReference>
<keyword evidence="2" id="KW-0472">Membrane</keyword>
<proteinExistence type="predicted"/>
<dbReference type="Proteomes" id="UP000324832">
    <property type="component" value="Unassembled WGS sequence"/>
</dbReference>
<feature type="transmembrane region" description="Helical" evidence="2">
    <location>
        <begin position="96"/>
        <end position="113"/>
    </location>
</feature>
<accession>A0A5E4Q0R4</accession>
<keyword evidence="4" id="KW-1185">Reference proteome</keyword>
<evidence type="ECO:0008006" key="5">
    <source>
        <dbReference type="Google" id="ProtNLM"/>
    </source>
</evidence>
<evidence type="ECO:0000313" key="3">
    <source>
        <dbReference type="EMBL" id="VVC91800.1"/>
    </source>
</evidence>
<keyword evidence="2" id="KW-1133">Transmembrane helix</keyword>
<reference evidence="3 4" key="1">
    <citation type="submission" date="2017-07" db="EMBL/GenBank/DDBJ databases">
        <authorList>
            <person name="Talla V."/>
            <person name="Backstrom N."/>
        </authorList>
    </citation>
    <scope>NUCLEOTIDE SEQUENCE [LARGE SCALE GENOMIC DNA]</scope>
</reference>
<dbReference type="AlphaFoldDB" id="A0A5E4Q0R4"/>